<keyword evidence="3" id="KW-1185">Reference proteome</keyword>
<dbReference type="Proteomes" id="UP001266305">
    <property type="component" value="Unassembled WGS sequence"/>
</dbReference>
<feature type="compositionally biased region" description="Basic and acidic residues" evidence="1">
    <location>
        <begin position="167"/>
        <end position="178"/>
    </location>
</feature>
<sequence length="235" mass="25497">MDIIADDEAKLPKLQEKNKKLSISNGQEKFKDIVQKSSCLILEKDMETVALSQKCQTSVTILQASSTGHEIGGELAHTQHSIAQLCSGKESLFPQLDILPQLPREALSSHSAESLHANESVLSTESSKLLQQKIEKLRKALKEKDATIRSLQQDNHRLSDSTAAAAEQERKEHEQMHSEIQQLEEKQNVLDRSVVGFGPGGSGHHLSNAAAEALPASAPPLTSPGQRAGTGLKDC</sequence>
<evidence type="ECO:0000256" key="1">
    <source>
        <dbReference type="SAM" id="MobiDB-lite"/>
    </source>
</evidence>
<organism evidence="2 3">
    <name type="scientific">Saguinus oedipus</name>
    <name type="common">Cotton-top tamarin</name>
    <name type="synonym">Oedipomidas oedipus</name>
    <dbReference type="NCBI Taxonomy" id="9490"/>
    <lineage>
        <taxon>Eukaryota</taxon>
        <taxon>Metazoa</taxon>
        <taxon>Chordata</taxon>
        <taxon>Craniata</taxon>
        <taxon>Vertebrata</taxon>
        <taxon>Euteleostomi</taxon>
        <taxon>Mammalia</taxon>
        <taxon>Eutheria</taxon>
        <taxon>Euarchontoglires</taxon>
        <taxon>Primates</taxon>
        <taxon>Haplorrhini</taxon>
        <taxon>Platyrrhini</taxon>
        <taxon>Cebidae</taxon>
        <taxon>Callitrichinae</taxon>
        <taxon>Saguinus</taxon>
    </lineage>
</organism>
<proteinExistence type="predicted"/>
<gene>
    <name evidence="2" type="ORF">P7K49_023180</name>
</gene>
<feature type="compositionally biased region" description="Low complexity" evidence="1">
    <location>
        <begin position="206"/>
        <end position="216"/>
    </location>
</feature>
<feature type="region of interest" description="Disordered" evidence="1">
    <location>
        <begin position="150"/>
        <end position="178"/>
    </location>
</feature>
<evidence type="ECO:0000313" key="2">
    <source>
        <dbReference type="EMBL" id="KAK2097729.1"/>
    </source>
</evidence>
<accession>A0ABQ9UKY6</accession>
<evidence type="ECO:0000313" key="3">
    <source>
        <dbReference type="Proteomes" id="UP001266305"/>
    </source>
</evidence>
<dbReference type="EMBL" id="JASSZA010000011">
    <property type="protein sequence ID" value="KAK2097729.1"/>
    <property type="molecule type" value="Genomic_DNA"/>
</dbReference>
<protein>
    <submittedName>
        <fullName evidence="2">Uncharacterized protein</fullName>
    </submittedName>
</protein>
<comment type="caution">
    <text evidence="2">The sequence shown here is derived from an EMBL/GenBank/DDBJ whole genome shotgun (WGS) entry which is preliminary data.</text>
</comment>
<reference evidence="2 3" key="1">
    <citation type="submission" date="2023-05" db="EMBL/GenBank/DDBJ databases">
        <title>B98-5 Cell Line De Novo Hybrid Assembly: An Optical Mapping Approach.</title>
        <authorList>
            <person name="Kananen K."/>
            <person name="Auerbach J.A."/>
            <person name="Kautto E."/>
            <person name="Blachly J.S."/>
        </authorList>
    </citation>
    <scope>NUCLEOTIDE SEQUENCE [LARGE SCALE GENOMIC DNA]</scope>
    <source>
        <strain evidence="2">B95-8</strain>
        <tissue evidence="2">Cell line</tissue>
    </source>
</reference>
<name>A0ABQ9UKY6_SAGOE</name>
<feature type="region of interest" description="Disordered" evidence="1">
    <location>
        <begin position="193"/>
        <end position="235"/>
    </location>
</feature>